<dbReference type="AlphaFoldDB" id="A0A081BSV0"/>
<dbReference type="FunFam" id="3.40.50.720:FF:000292">
    <property type="entry name" value="Putative D-lactate dehydrogenase"/>
    <property type="match status" value="1"/>
</dbReference>
<dbReference type="InterPro" id="IPR036291">
    <property type="entry name" value="NAD(P)-bd_dom_sf"/>
</dbReference>
<keyword evidence="3" id="KW-0520">NAD</keyword>
<keyword evidence="8" id="KW-1185">Reference proteome</keyword>
<comment type="similarity">
    <text evidence="1 4">Belongs to the D-isomer specific 2-hydroxyacid dehydrogenase family.</text>
</comment>
<evidence type="ECO:0000256" key="4">
    <source>
        <dbReference type="RuleBase" id="RU003719"/>
    </source>
</evidence>
<dbReference type="PROSITE" id="PS00670">
    <property type="entry name" value="D_2_HYDROXYACID_DH_2"/>
    <property type="match status" value="1"/>
</dbReference>
<dbReference type="SUPFAM" id="SSF52283">
    <property type="entry name" value="Formate/glycerate dehydrogenase catalytic domain-like"/>
    <property type="match status" value="1"/>
</dbReference>
<feature type="domain" description="D-isomer specific 2-hydroxyacid dehydrogenase catalytic" evidence="5">
    <location>
        <begin position="6"/>
        <end position="331"/>
    </location>
</feature>
<dbReference type="PROSITE" id="PS00065">
    <property type="entry name" value="D_2_HYDROXYACID_DH_1"/>
    <property type="match status" value="1"/>
</dbReference>
<dbReference type="EMBL" id="DF820461">
    <property type="protein sequence ID" value="GAK54481.1"/>
    <property type="molecule type" value="Genomic_DNA"/>
</dbReference>
<dbReference type="Gene3D" id="3.40.50.720">
    <property type="entry name" value="NAD(P)-binding Rossmann-like Domain"/>
    <property type="match status" value="2"/>
</dbReference>
<sequence>MSQKKILFYDAKPYDQASFEVANAAYRFDFKFLRSHLTEDTAVIAKGYDAICLFVNDHLTASIADILVENTISIVALRCAGYNNIDLHAAYKRLHVVRVPSYSPYAVAEHATALMLALNRKTHKAYYRTRDNNFTINGLMGFDMRGKTAGVIGTGQIGKVLMQILHGFGMTILAYDKFPDRAFAEQYGVRYVELDELYAESDIISLHCPLTKETYHLINEQTINKMKPTVMLINTGRGQLIDSKALVDALRDKRVGAAGLDVYEEESDYFFEDFSTEIVDDDVLARLISFPNVLLTSHQAYFTQEALSQIATTTLRNLQEYFDGKPLPNEICYQCGDTCRKKTEGRCF</sequence>
<dbReference type="Proteomes" id="UP000030700">
    <property type="component" value="Unassembled WGS sequence"/>
</dbReference>
<dbReference type="GO" id="GO:0008720">
    <property type="term" value="F:D-lactate dehydrogenase (NAD+) activity"/>
    <property type="evidence" value="ECO:0007669"/>
    <property type="project" value="TreeGrafter"/>
</dbReference>
<dbReference type="CDD" id="cd12183">
    <property type="entry name" value="LDH_like_2"/>
    <property type="match status" value="1"/>
</dbReference>
<evidence type="ECO:0000313" key="7">
    <source>
        <dbReference type="EMBL" id="GAK54481.1"/>
    </source>
</evidence>
<keyword evidence="2 4" id="KW-0560">Oxidoreductase</keyword>
<dbReference type="InterPro" id="IPR006139">
    <property type="entry name" value="D-isomer_2_OHA_DH_cat_dom"/>
</dbReference>
<dbReference type="InterPro" id="IPR006140">
    <property type="entry name" value="D-isomer_DH_NAD-bd"/>
</dbReference>
<dbReference type="GO" id="GO:0051287">
    <property type="term" value="F:NAD binding"/>
    <property type="evidence" value="ECO:0007669"/>
    <property type="project" value="InterPro"/>
</dbReference>
<feature type="domain" description="D-isomer specific 2-hydroxyacid dehydrogenase NAD-binding" evidence="6">
    <location>
        <begin position="113"/>
        <end position="300"/>
    </location>
</feature>
<gene>
    <name evidence="7" type="ORF">U14_05767</name>
</gene>
<dbReference type="InterPro" id="IPR029753">
    <property type="entry name" value="D-isomer_DH_CS"/>
</dbReference>
<evidence type="ECO:0000256" key="3">
    <source>
        <dbReference type="ARBA" id="ARBA00023027"/>
    </source>
</evidence>
<dbReference type="Pfam" id="PF02826">
    <property type="entry name" value="2-Hacid_dh_C"/>
    <property type="match status" value="1"/>
</dbReference>
<dbReference type="PANTHER" id="PTHR43026:SF1">
    <property type="entry name" value="2-HYDROXYACID DEHYDROGENASE HOMOLOG 1-RELATED"/>
    <property type="match status" value="1"/>
</dbReference>
<dbReference type="HOGENOM" id="CLU_019796_1_1_0"/>
<name>A0A081BSV0_9BACT</name>
<dbReference type="PANTHER" id="PTHR43026">
    <property type="entry name" value="2-HYDROXYACID DEHYDROGENASE HOMOLOG 1-RELATED"/>
    <property type="match status" value="1"/>
</dbReference>
<dbReference type="PROSITE" id="PS00671">
    <property type="entry name" value="D_2_HYDROXYACID_DH_3"/>
    <property type="match status" value="1"/>
</dbReference>
<organism evidence="7">
    <name type="scientific">Candidatus Moduliflexus flocculans</name>
    <dbReference type="NCBI Taxonomy" id="1499966"/>
    <lineage>
        <taxon>Bacteria</taxon>
        <taxon>Candidatus Moduliflexota</taxon>
        <taxon>Candidatus Moduliflexia</taxon>
        <taxon>Candidatus Moduliflexales</taxon>
        <taxon>Candidatus Moduliflexaceae</taxon>
    </lineage>
</organism>
<dbReference type="InterPro" id="IPR058205">
    <property type="entry name" value="D-LDH-like"/>
</dbReference>
<evidence type="ECO:0000256" key="1">
    <source>
        <dbReference type="ARBA" id="ARBA00005854"/>
    </source>
</evidence>
<evidence type="ECO:0000259" key="6">
    <source>
        <dbReference type="Pfam" id="PF02826"/>
    </source>
</evidence>
<proteinExistence type="inferred from homology"/>
<reference evidence="7" key="1">
    <citation type="journal article" date="2015" name="PeerJ">
        <title>First genomic representation of candidate bacterial phylum KSB3 points to enhanced environmental sensing as a trigger of wastewater bulking.</title>
        <authorList>
            <person name="Sekiguchi Y."/>
            <person name="Ohashi A."/>
            <person name="Parks D.H."/>
            <person name="Yamauchi T."/>
            <person name="Tyson G.W."/>
            <person name="Hugenholtz P."/>
        </authorList>
    </citation>
    <scope>NUCLEOTIDE SEQUENCE [LARGE SCALE GENOMIC DNA]</scope>
</reference>
<accession>A0A081BSV0</accession>
<dbReference type="Pfam" id="PF00389">
    <property type="entry name" value="2-Hacid_dh"/>
    <property type="match status" value="1"/>
</dbReference>
<evidence type="ECO:0000313" key="8">
    <source>
        <dbReference type="Proteomes" id="UP000030700"/>
    </source>
</evidence>
<protein>
    <submittedName>
        <fullName evidence="7">D-isomer specific 2-hydroxyacid dehydrogenase NAD-binding protein</fullName>
    </submittedName>
</protein>
<dbReference type="SUPFAM" id="SSF51735">
    <property type="entry name" value="NAD(P)-binding Rossmann-fold domains"/>
    <property type="match status" value="1"/>
</dbReference>
<evidence type="ECO:0000256" key="2">
    <source>
        <dbReference type="ARBA" id="ARBA00023002"/>
    </source>
</evidence>
<dbReference type="STRING" id="1499966.U14_05767"/>
<dbReference type="InterPro" id="IPR029752">
    <property type="entry name" value="D-isomer_DH_CS1"/>
</dbReference>
<evidence type="ECO:0000259" key="5">
    <source>
        <dbReference type="Pfam" id="PF00389"/>
    </source>
</evidence>